<organism evidence="2 3">
    <name type="scientific">Henosepilachna vigintioctopunctata</name>
    <dbReference type="NCBI Taxonomy" id="420089"/>
    <lineage>
        <taxon>Eukaryota</taxon>
        <taxon>Metazoa</taxon>
        <taxon>Ecdysozoa</taxon>
        <taxon>Arthropoda</taxon>
        <taxon>Hexapoda</taxon>
        <taxon>Insecta</taxon>
        <taxon>Pterygota</taxon>
        <taxon>Neoptera</taxon>
        <taxon>Endopterygota</taxon>
        <taxon>Coleoptera</taxon>
        <taxon>Polyphaga</taxon>
        <taxon>Cucujiformia</taxon>
        <taxon>Coccinelloidea</taxon>
        <taxon>Coccinellidae</taxon>
        <taxon>Epilachninae</taxon>
        <taxon>Epilachnini</taxon>
        <taxon>Henosepilachna</taxon>
    </lineage>
</organism>
<sequence>MEFDSVSLDSDEGVELTIHENEGYYSGDIPCVEEENQQFILEAKTVYLLLPKNIPVSRAARAQWLLDHLNSVITIPTTQKWENSTEIEILSIVPREQLITKCNKFQITCRTELKFLANSYRIVYCLDMSPSQANIDIQKGQILFDEIFNCFKNSVEGLAKKFVVPGDSLVFQPSIYLTIMVNTPFFMSPAQQVLVKGVEINSNNLPDIIKYVGDQFKVMEGKIADVASLADNEMNTLKTHNEDGVGGLFDTAPERFRAKVPMVSPDANFVNMLRYSMLAVSLLPENSLSHILVVTDGVVAMPDSNILESLLFQLHYDCISVSFLKVGSPFHPHSSSGLVSYADLLYFFAHSTLGTCSESTNDDCLQPFAASNIYHERFLVWTFHTRSRCMTPKPNCPKWLTENEFFRGHRKPNLLTKRQAEEKSNASVLLLLSRRLREGFTVDHISYINGVLEIKMSLEWKSLIFIYYKVATQWPVTKGHSTPFEITIAAPYEFLHDITCLMKKENKSSYRAAIIERFWLRLSQLTSEVGFAQQLSTFPSSSFWYNLSESARSGIPVFVVNNLSTDSTTKPNLLPNDLSCPKFYNLWQPICQMEGNSWRKWFHMHKISLLLKHDQQLPKGLHLSQSSRRYQMIQCRQAASALYGFLSEWSTFILIDNNTYLKLIRKDPDKPPISFCIIRVTSKLPCAVLHVGFLTPTPGYLRKEILEELKMDLSSIAYAPGPLRLKENNICVIFEKPLEKVLIRYERMPHDFSTVIFPDGTQPPHTSLSMPSPLTGSLFTTLSRYLYHKRCIWEVSYSANSKLSDNALSWILNTVTKMRLEEGFHFAHSSAGIVTMVMELWMEPFASCLVQYVLFPANYNESNGCGGDSNSSSDDENGDNDSETELQLVTEVWIEPQYGKIHTTNKRINYFNDKYYYEIANVISQIDHECINTLLTMEHLSLMCQERSRTFSLGSSTNLCSSSANQKTIRKNSKVANHDPSLISTESQWFPILAPRIEHIPFHFDPIAILPFCQQTELLFSLFIEGSEKTLSFQESDISKANKILMDNIHDHFFVLHDTELDLTREESDQFVRQVIQRHNHVNPCPIVDFKPNATEGQLNSQWRCLLKGISVTHVILTFIPATLDDLKALISIEKSDDAAKEHIQLSESPPSQESNVSDVPINVGSNLKLPVYVYDCPLGMLVNAHVRNLNDNFAHNKDAHEDHTFKFGDFIHEDNVRLKEDDLSSPEPKSEESDCSDPKNNARLHCRALVLAYSKSFVLSLFVALHFGAFIDSYDIQSAMDQCEEIITEIDITNYITTVCGHVKNLKEDKIDIQMMNEPTPCGDLKQLHDLIKEKFFQVMSQWFHPIPTNDEFYFCRYATNRKKNITENDSDDDISNQSEINELRHDTDPCLYLEGSHRLQRMESGFSTTSDVLMCEVYPLFLHLICTVRYNNGGNSNISVKVLPTCLAEVIKNISDSIESLDKLKLQVSLDIFCLTLPNKVQNVITEYSSKGLRTTSFCSDGFQPSIGSPASDVSSTEIQDPEPLVNLPDYQKKAIFKLRDEIKWLLKDEIATALLDIEPVTLNTLSTIVHHVSHSTEKTSCDMEKINLNFVSNSNNSYDVFVKEFSKIRVPPYKLCKKDDYYYLIKENSPSQAYPDMSLLDSHENYMDGLNDAFDISRPLRDEGKVKDASQPSDVSSGNGSVLTDGDGGYDEYVSEEYEDCEWLTILDKKRPNLPNFWLIMKVDHDVTIYFHCRFLEVPTLKVGVYPEVQRSVIDAIKELCRRVNQSLLLQSLYDTKICDPLLEPDDSFKEWHPDFVTQSARATSYNRLKSLEGLISENNDEGELVKFNAEAYSKFKVGEFGCPIVWQTHFILHPRLKTGPGKSIISRGILALKNILDKFSVSNRNNMFVYKDQMNNVFYLRLQENMENNSGKLPALRPNEYETATVSRSPSIVSLPLGHKTALGQSDASISSSASSEIRPRVRSFGEKESKNNPNEDTLILRVHGITAAGQDVQCDLVQVLQNRLDDAVLEFLSITLARNAMCPLTPEDVHFIQKPFRLPEVVIRLTVEEFAVDYLESFVHYLRQNLLQFLNIPKYTDVRSHYHFKDFPENDSGNNIVLEDNIFIYNQSQNPSSGNRGIACIALNLINNSNQQVRLSNDFKIDLERKQFKNIISTRIIKKEATLPEVFIEFRIWKQGRVNIENLEDKLNSTVCQSAWDLVMEYFLLTEPLCIETNSNFCDVPPITLDASDLDLSKEIEFNVVTPIRRENSIKARISNSFKTYNLSRNKKRTLISPKRNTSKSITFDGLNNEKQLSNTKKHNYRPAIELSALETGNEGILTDTYSKYLPDWLEYGVSLSVPAVRKHRVTLSNRHLPCICIRELLNLIQDSPRAFHAIPNNSLKMDDRYKYIVYTPSSSVQKCVIISRNFEHWKANISYRDRPDLLEKISSHVLKHTQKFTPLAANIFVPRQKILWAFVESDSVVIYTYNWTKEKIEKLISNCTNLGLWLSVRSCFLNSMTAQKLGLFHNQHLTRKQFLSSNNPYACYIGEIEYIRELPKDIPKRSIANTNLGRSIEVFRDAFQRVKHSSKDIIVVLTIEMEEIRLWEEKWNEEMKKLHLMYQSRTSSTTVPLIYLLIQNSRIIHYCHTPLLFLPRWRLKSAATRDHTLCPSSATEEIVLPQEESWHTDHCYAFFCEYRRYLQTLGFMPLQFDNNRKPGLWTKDSSSHHSIFYIQKTILGGILLFTAEFIEPFFATKLHAIECNRLQNISSRASINRFTLSFLDECDRVKIYMHLHSFTYDYHLRCIYNYISNNATVNRICENYYVNQFLEDFLKYYNKAPNFARNLVHQDTLTIKDLLTEGEQLFQYLLQNVNQYNFRAIKMEKTNGDIEQILVQVTTTSQVYYTDSQDSPYTDDFEVTLIVHNLCYPYSPNDNILHLKYYLILTSKRELYPASGKEEKLGKFRTVSSASRNILGRSSQSEEFTAKRITRKSVAKIEQTEEISCASENENEESDTKNYTNDGTSIEISTEEVNYLGYYSSHEQLMQQLILEKAKATQRNITDMVTKGMVHCRSNLLWNKLVSNESYLTYNEFIELKTLANLELLCNIHPNLGPLLNQPVSWYEGLSKLLLVKYNEHKRSFISPDGNIQHFVILHPSYYGAFMLLSLDIHMSRGDLYAVYREIGEHEDEDVCRAYQKQLLDGFVNCIVFYLWSGMV</sequence>
<feature type="compositionally biased region" description="Basic and acidic residues" evidence="1">
    <location>
        <begin position="1220"/>
        <end position="1233"/>
    </location>
</feature>
<dbReference type="EMBL" id="JARQZJ010000125">
    <property type="protein sequence ID" value="KAK9890362.1"/>
    <property type="molecule type" value="Genomic_DNA"/>
</dbReference>
<reference evidence="2 3" key="1">
    <citation type="submission" date="2023-03" db="EMBL/GenBank/DDBJ databases">
        <title>Genome insight into feeding habits of ladybird beetles.</title>
        <authorList>
            <person name="Li H.-S."/>
            <person name="Huang Y.-H."/>
            <person name="Pang H."/>
        </authorList>
    </citation>
    <scope>NUCLEOTIDE SEQUENCE [LARGE SCALE GENOMIC DNA]</scope>
    <source>
        <strain evidence="2">SYSU_2023b</strain>
        <tissue evidence="2">Whole body</tissue>
    </source>
</reference>
<accession>A0AAW1VC91</accession>
<feature type="compositionally biased region" description="Basic and acidic residues" evidence="1">
    <location>
        <begin position="1962"/>
        <end position="1975"/>
    </location>
</feature>
<dbReference type="PANTHER" id="PTHR14918:SF3">
    <property type="entry name" value="KICSTOR COMPLEX PROTEIN SZT2"/>
    <property type="match status" value="1"/>
</dbReference>
<keyword evidence="3" id="KW-1185">Reference proteome</keyword>
<proteinExistence type="predicted"/>
<evidence type="ECO:0000313" key="2">
    <source>
        <dbReference type="EMBL" id="KAK9890362.1"/>
    </source>
</evidence>
<gene>
    <name evidence="2" type="ORF">WA026_010457</name>
</gene>
<dbReference type="Proteomes" id="UP001431783">
    <property type="component" value="Unassembled WGS sequence"/>
</dbReference>
<dbReference type="GO" id="GO:0005777">
    <property type="term" value="C:peroxisome"/>
    <property type="evidence" value="ECO:0007669"/>
    <property type="project" value="InterPro"/>
</dbReference>
<protein>
    <recommendedName>
        <fullName evidence="4">Protein SZT2</fullName>
    </recommendedName>
</protein>
<feature type="region of interest" description="Disordered" evidence="1">
    <location>
        <begin position="1220"/>
        <end position="1240"/>
    </location>
</feature>
<name>A0AAW1VC91_9CUCU</name>
<feature type="region of interest" description="Disordered" evidence="1">
    <location>
        <begin position="2986"/>
        <end position="3006"/>
    </location>
</feature>
<feature type="compositionally biased region" description="Low complexity" evidence="1">
    <location>
        <begin position="1950"/>
        <end position="1960"/>
    </location>
</feature>
<dbReference type="PANTHER" id="PTHR14918">
    <property type="entry name" value="KICSTOR COMPLEX PROTEIN SZT2"/>
    <property type="match status" value="1"/>
</dbReference>
<dbReference type="InterPro" id="IPR033228">
    <property type="entry name" value="SZT2"/>
</dbReference>
<feature type="compositionally biased region" description="Polar residues" evidence="1">
    <location>
        <begin position="1673"/>
        <end position="1685"/>
    </location>
</feature>
<feature type="region of interest" description="Disordered" evidence="1">
    <location>
        <begin position="1667"/>
        <end position="1690"/>
    </location>
</feature>
<comment type="caution">
    <text evidence="2">The sequence shown here is derived from an EMBL/GenBank/DDBJ whole genome shotgun (WGS) entry which is preliminary data.</text>
</comment>
<evidence type="ECO:0008006" key="4">
    <source>
        <dbReference type="Google" id="ProtNLM"/>
    </source>
</evidence>
<feature type="region of interest" description="Disordered" evidence="1">
    <location>
        <begin position="1950"/>
        <end position="1980"/>
    </location>
</feature>
<evidence type="ECO:0000313" key="3">
    <source>
        <dbReference type="Proteomes" id="UP001431783"/>
    </source>
</evidence>
<evidence type="ECO:0000256" key="1">
    <source>
        <dbReference type="SAM" id="MobiDB-lite"/>
    </source>
</evidence>